<organism evidence="2 3">
    <name type="scientific">Thermotalea metallivorans</name>
    <dbReference type="NCBI Taxonomy" id="520762"/>
    <lineage>
        <taxon>Bacteria</taxon>
        <taxon>Bacillati</taxon>
        <taxon>Bacillota</taxon>
        <taxon>Clostridia</taxon>
        <taxon>Peptostreptococcales</taxon>
        <taxon>Thermotaleaceae</taxon>
        <taxon>Thermotalea</taxon>
    </lineage>
</organism>
<name>A0A140LEG9_9FIRM</name>
<reference evidence="2 3" key="1">
    <citation type="submission" date="2015-12" db="EMBL/GenBank/DDBJ databases">
        <title>Draft genome sequence of the thermoanaerobe Thermotalea metallivorans, an isolate from the runoff channel of the Great Artesian Basin, Australia.</title>
        <authorList>
            <person name="Patel B.K."/>
        </authorList>
    </citation>
    <scope>NUCLEOTIDE SEQUENCE [LARGE SCALE GENOMIC DNA]</scope>
    <source>
        <strain evidence="2 3">B2-1</strain>
    </source>
</reference>
<proteinExistence type="predicted"/>
<dbReference type="EMBL" id="LOEE01000003">
    <property type="protein sequence ID" value="KXG78944.1"/>
    <property type="molecule type" value="Genomic_DNA"/>
</dbReference>
<dbReference type="AlphaFoldDB" id="A0A140LEG9"/>
<dbReference type="Proteomes" id="UP000070456">
    <property type="component" value="Unassembled WGS sequence"/>
</dbReference>
<feature type="domain" description="Transposase IS30-like HTH" evidence="1">
    <location>
        <begin position="3"/>
        <end position="44"/>
    </location>
</feature>
<protein>
    <recommendedName>
        <fullName evidence="1">Transposase IS30-like HTH domain-containing protein</fullName>
    </recommendedName>
</protein>
<keyword evidence="3" id="KW-1185">Reference proteome</keyword>
<dbReference type="RefSeq" id="WP_068553997.1">
    <property type="nucleotide sequence ID" value="NZ_LOEE01000003.1"/>
</dbReference>
<evidence type="ECO:0000259" key="1">
    <source>
        <dbReference type="Pfam" id="PF13936"/>
    </source>
</evidence>
<dbReference type="OrthoDB" id="9776104at2"/>
<dbReference type="STRING" id="520762.AN619_01040"/>
<comment type="caution">
    <text evidence="2">The sequence shown here is derived from an EMBL/GenBank/DDBJ whole genome shotgun (WGS) entry which is preliminary data.</text>
</comment>
<gene>
    <name evidence="2" type="ORF">AN619_01040</name>
</gene>
<accession>A0A140LEG9</accession>
<sequence>MNKNKHLTQEERSIIEQRLIEKESFKSIRGELGKAPTTIAKEVKNYILLRKTGRYGMLFNNSLFRGN</sequence>
<dbReference type="InterPro" id="IPR025246">
    <property type="entry name" value="IS30-like_HTH"/>
</dbReference>
<evidence type="ECO:0000313" key="2">
    <source>
        <dbReference type="EMBL" id="KXG78944.1"/>
    </source>
</evidence>
<dbReference type="Pfam" id="PF13936">
    <property type="entry name" value="HTH_38"/>
    <property type="match status" value="1"/>
</dbReference>
<evidence type="ECO:0000313" key="3">
    <source>
        <dbReference type="Proteomes" id="UP000070456"/>
    </source>
</evidence>